<dbReference type="AlphaFoldDB" id="J4KLK2"/>
<keyword evidence="1" id="KW-0175">Coiled coil</keyword>
<dbReference type="EMBL" id="JH725187">
    <property type="protein sequence ID" value="EJP62349.1"/>
    <property type="molecule type" value="Genomic_DNA"/>
</dbReference>
<dbReference type="Proteomes" id="UP000002762">
    <property type="component" value="Unassembled WGS sequence"/>
</dbReference>
<organism evidence="3 4">
    <name type="scientific">Beauveria bassiana (strain ARSEF 2860)</name>
    <name type="common">White muscardine disease fungus</name>
    <name type="synonym">Tritirachium shiotae</name>
    <dbReference type="NCBI Taxonomy" id="655819"/>
    <lineage>
        <taxon>Eukaryota</taxon>
        <taxon>Fungi</taxon>
        <taxon>Dikarya</taxon>
        <taxon>Ascomycota</taxon>
        <taxon>Pezizomycotina</taxon>
        <taxon>Sordariomycetes</taxon>
        <taxon>Hypocreomycetidae</taxon>
        <taxon>Hypocreales</taxon>
        <taxon>Cordycipitaceae</taxon>
        <taxon>Beauveria</taxon>
    </lineage>
</organism>
<dbReference type="RefSeq" id="XP_008601994.1">
    <property type="nucleotide sequence ID" value="XM_008603772.1"/>
</dbReference>
<evidence type="ECO:0000256" key="2">
    <source>
        <dbReference type="SAM" id="MobiDB-lite"/>
    </source>
</evidence>
<dbReference type="HOGENOM" id="CLU_1165655_0_0_1"/>
<evidence type="ECO:0000256" key="1">
    <source>
        <dbReference type="SAM" id="Coils"/>
    </source>
</evidence>
<feature type="region of interest" description="Disordered" evidence="2">
    <location>
        <begin position="137"/>
        <end position="238"/>
    </location>
</feature>
<feature type="coiled-coil region" evidence="1">
    <location>
        <begin position="99"/>
        <end position="130"/>
    </location>
</feature>
<keyword evidence="4" id="KW-1185">Reference proteome</keyword>
<evidence type="ECO:0000313" key="3">
    <source>
        <dbReference type="EMBL" id="EJP62349.1"/>
    </source>
</evidence>
<feature type="compositionally biased region" description="Low complexity" evidence="2">
    <location>
        <begin position="141"/>
        <end position="151"/>
    </location>
</feature>
<accession>J4KLK2</accession>
<feature type="compositionally biased region" description="Basic and acidic residues" evidence="2">
    <location>
        <begin position="155"/>
        <end position="172"/>
    </location>
</feature>
<reference evidence="3 4" key="1">
    <citation type="journal article" date="2012" name="Sci. Rep.">
        <title>Genomic perspectives on the evolution of fungal entomopathogenicity in Beauveria bassiana.</title>
        <authorList>
            <person name="Xiao G."/>
            <person name="Ying S.H."/>
            <person name="Zheng P."/>
            <person name="Wang Z.L."/>
            <person name="Zhang S."/>
            <person name="Xie X.Q."/>
            <person name="Shang Y."/>
            <person name="St Leger R.J."/>
            <person name="Zhao G.P."/>
            <person name="Wang C."/>
            <person name="Feng M.G."/>
        </authorList>
    </citation>
    <scope>NUCLEOTIDE SEQUENCE [LARGE SCALE GENOMIC DNA]</scope>
    <source>
        <strain evidence="3 4">ARSEF 2860</strain>
    </source>
</reference>
<name>J4KLK2_BEAB2</name>
<dbReference type="GeneID" id="19891687"/>
<sequence length="238" mass="26353">MQTAPEENRIHGISMRVEPAAGEAFAEQQQRARVTGLESTVAARVLDSAAKEKELQEKFDKFKQLEVEQVIQLEHLATVEQENRGRIDELKRSAADPGLEAMERDKRSVVRQLEEEERRLRSMVDDFTAKVRALSAEEQAKANSAAAIEQQQRSTVEKLTNKELRRASHEGGRSATTEQAAEADVQEETNGGPGLEDMIRDALGPEEDHPTQAEDVPLPLFSRGIPAAEGEMEASAEV</sequence>
<protein>
    <submittedName>
        <fullName evidence="3">Uncharacterized protein</fullName>
    </submittedName>
</protein>
<dbReference type="InParanoid" id="J4KLK2"/>
<proteinExistence type="predicted"/>
<evidence type="ECO:0000313" key="4">
    <source>
        <dbReference type="Proteomes" id="UP000002762"/>
    </source>
</evidence>
<gene>
    <name evidence="3" type="ORF">BBA_08675</name>
</gene>